<evidence type="ECO:0000313" key="2">
    <source>
        <dbReference type="EnsemblPlants" id="Bo2g034240.1"/>
    </source>
</evidence>
<proteinExistence type="predicted"/>
<dbReference type="Gramene" id="Bo2g034240.1">
    <property type="protein sequence ID" value="Bo2g034240.1"/>
    <property type="gene ID" value="Bo2g034240"/>
</dbReference>
<dbReference type="InterPro" id="IPR006566">
    <property type="entry name" value="FBD"/>
</dbReference>
<dbReference type="Proteomes" id="UP000032141">
    <property type="component" value="Chromosome C2"/>
</dbReference>
<evidence type="ECO:0000313" key="3">
    <source>
        <dbReference type="Proteomes" id="UP000032141"/>
    </source>
</evidence>
<name>A0A0D3ALQ4_BRAOL</name>
<dbReference type="HOGENOM" id="CLU_154844_0_0_1"/>
<dbReference type="EnsemblPlants" id="Bo2g034240.1">
    <property type="protein sequence ID" value="Bo2g034240.1"/>
    <property type="gene ID" value="Bo2g034240"/>
</dbReference>
<sequence length="92" mass="10598">MDSYPIGDFSQLISLKVCTCSLEWYRLILRRAPKLRVLRFQGQANDLKKCYGDFQSEWEGPSSVPECLISSIETIEWIYNKGTEAENSEVCI</sequence>
<dbReference type="AlphaFoldDB" id="A0A0D3ALQ4"/>
<feature type="domain" description="FBD" evidence="1">
    <location>
        <begin position="61"/>
        <end position="86"/>
    </location>
</feature>
<reference evidence="2 3" key="1">
    <citation type="journal article" date="2014" name="Genome Biol.">
        <title>Transcriptome and methylome profiling reveals relics of genome dominance in the mesopolyploid Brassica oleracea.</title>
        <authorList>
            <person name="Parkin I.A."/>
            <person name="Koh C."/>
            <person name="Tang H."/>
            <person name="Robinson S.J."/>
            <person name="Kagale S."/>
            <person name="Clarke W.E."/>
            <person name="Town C.D."/>
            <person name="Nixon J."/>
            <person name="Krishnakumar V."/>
            <person name="Bidwell S.L."/>
            <person name="Denoeud F."/>
            <person name="Belcram H."/>
            <person name="Links M.G."/>
            <person name="Just J."/>
            <person name="Clarke C."/>
            <person name="Bender T."/>
            <person name="Huebert T."/>
            <person name="Mason A.S."/>
            <person name="Pires J.C."/>
            <person name="Barker G."/>
            <person name="Moore J."/>
            <person name="Walley P.G."/>
            <person name="Manoli S."/>
            <person name="Batley J."/>
            <person name="Edwards D."/>
            <person name="Nelson M.N."/>
            <person name="Wang X."/>
            <person name="Paterson A.H."/>
            <person name="King G."/>
            <person name="Bancroft I."/>
            <person name="Chalhoub B."/>
            <person name="Sharpe A.G."/>
        </authorList>
    </citation>
    <scope>NUCLEOTIDE SEQUENCE</scope>
    <source>
        <strain evidence="2 3">cv. TO1000</strain>
    </source>
</reference>
<evidence type="ECO:0000259" key="1">
    <source>
        <dbReference type="Pfam" id="PF08387"/>
    </source>
</evidence>
<accession>A0A0D3ALQ4</accession>
<reference evidence="2" key="2">
    <citation type="submission" date="2015-03" db="UniProtKB">
        <authorList>
            <consortium name="EnsemblPlants"/>
        </authorList>
    </citation>
    <scope>IDENTIFICATION</scope>
</reference>
<protein>
    <recommendedName>
        <fullName evidence="1">FBD domain-containing protein</fullName>
    </recommendedName>
</protein>
<dbReference type="Pfam" id="PF08387">
    <property type="entry name" value="FBD"/>
    <property type="match status" value="1"/>
</dbReference>
<organism evidence="2 3">
    <name type="scientific">Brassica oleracea var. oleracea</name>
    <dbReference type="NCBI Taxonomy" id="109376"/>
    <lineage>
        <taxon>Eukaryota</taxon>
        <taxon>Viridiplantae</taxon>
        <taxon>Streptophyta</taxon>
        <taxon>Embryophyta</taxon>
        <taxon>Tracheophyta</taxon>
        <taxon>Spermatophyta</taxon>
        <taxon>Magnoliopsida</taxon>
        <taxon>eudicotyledons</taxon>
        <taxon>Gunneridae</taxon>
        <taxon>Pentapetalae</taxon>
        <taxon>rosids</taxon>
        <taxon>malvids</taxon>
        <taxon>Brassicales</taxon>
        <taxon>Brassicaceae</taxon>
        <taxon>Brassiceae</taxon>
        <taxon>Brassica</taxon>
    </lineage>
</organism>
<keyword evidence="3" id="KW-1185">Reference proteome</keyword>